<keyword evidence="1" id="KW-0812">Transmembrane</keyword>
<accession>A0ABZ0WV45</accession>
<dbReference type="EMBL" id="CP139966">
    <property type="protein sequence ID" value="WQD81278.1"/>
    <property type="molecule type" value="Genomic_DNA"/>
</dbReference>
<dbReference type="RefSeq" id="WP_114815189.1">
    <property type="nucleotide sequence ID" value="NZ_CP139966.1"/>
</dbReference>
<keyword evidence="1" id="KW-1133">Transmembrane helix</keyword>
<sequence>MKNLLSLAFAVRREIRDRDDVQLLRLLELAALVLSVPVIALMVALGGDHPADAGYWLMAGAFTLLVTLFVAGVVIQHIRASRANQKR</sequence>
<evidence type="ECO:0008006" key="4">
    <source>
        <dbReference type="Google" id="ProtNLM"/>
    </source>
</evidence>
<organism evidence="2 3">
    <name type="scientific">Paraburkholderia kururiensis</name>
    <dbReference type="NCBI Taxonomy" id="984307"/>
    <lineage>
        <taxon>Bacteria</taxon>
        <taxon>Pseudomonadati</taxon>
        <taxon>Pseudomonadota</taxon>
        <taxon>Betaproteobacteria</taxon>
        <taxon>Burkholderiales</taxon>
        <taxon>Burkholderiaceae</taxon>
        <taxon>Paraburkholderia</taxon>
    </lineage>
</organism>
<gene>
    <name evidence="2" type="ORF">U0042_29845</name>
</gene>
<dbReference type="Proteomes" id="UP001325479">
    <property type="component" value="Plasmid unnamed"/>
</dbReference>
<feature type="transmembrane region" description="Helical" evidence="1">
    <location>
        <begin position="53"/>
        <end position="78"/>
    </location>
</feature>
<keyword evidence="1" id="KW-0472">Membrane</keyword>
<name>A0ABZ0WV45_9BURK</name>
<protein>
    <recommendedName>
        <fullName evidence="4">Transmembrane protein</fullName>
    </recommendedName>
</protein>
<evidence type="ECO:0000256" key="1">
    <source>
        <dbReference type="SAM" id="Phobius"/>
    </source>
</evidence>
<reference evidence="2 3" key="1">
    <citation type="submission" date="2023-12" db="EMBL/GenBank/DDBJ databases">
        <title>Genome sequencing and assembly of bacterial species from a model synthetic community.</title>
        <authorList>
            <person name="Hogle S.L."/>
        </authorList>
    </citation>
    <scope>NUCLEOTIDE SEQUENCE [LARGE SCALE GENOMIC DNA]</scope>
    <source>
        <strain evidence="2 3">HAMBI 2494</strain>
        <plasmid evidence="2 3">unnamed</plasmid>
    </source>
</reference>
<keyword evidence="3" id="KW-1185">Reference proteome</keyword>
<proteinExistence type="predicted"/>
<feature type="transmembrane region" description="Helical" evidence="1">
    <location>
        <begin position="26"/>
        <end position="47"/>
    </location>
</feature>
<geneLocation type="plasmid" evidence="2 3">
    <name>unnamed</name>
</geneLocation>
<keyword evidence="2" id="KW-0614">Plasmid</keyword>
<evidence type="ECO:0000313" key="3">
    <source>
        <dbReference type="Proteomes" id="UP001325479"/>
    </source>
</evidence>
<evidence type="ECO:0000313" key="2">
    <source>
        <dbReference type="EMBL" id="WQD81278.1"/>
    </source>
</evidence>